<evidence type="ECO:0000256" key="8">
    <source>
        <dbReference type="ARBA" id="ARBA00023136"/>
    </source>
</evidence>
<dbReference type="Proteomes" id="UP000289886">
    <property type="component" value="Unassembled WGS sequence"/>
</dbReference>
<dbReference type="GO" id="GO:0034626">
    <property type="term" value="P:fatty acid elongation, polyunsaturated fatty acid"/>
    <property type="evidence" value="ECO:0007669"/>
    <property type="project" value="TreeGrafter"/>
</dbReference>
<dbReference type="AlphaFoldDB" id="A0A444U3Y2"/>
<evidence type="ECO:0000256" key="1">
    <source>
        <dbReference type="ARBA" id="ARBA00004141"/>
    </source>
</evidence>
<keyword evidence="5 10" id="KW-0276">Fatty acid metabolism</keyword>
<comment type="catalytic activity">
    <reaction evidence="10">
        <text>a very-long-chain acyl-CoA + malonyl-CoA + H(+) = a very-long-chain 3-oxoacyl-CoA + CO2 + CoA</text>
        <dbReference type="Rhea" id="RHEA:32727"/>
        <dbReference type="ChEBI" id="CHEBI:15378"/>
        <dbReference type="ChEBI" id="CHEBI:16526"/>
        <dbReference type="ChEBI" id="CHEBI:57287"/>
        <dbReference type="ChEBI" id="CHEBI:57384"/>
        <dbReference type="ChEBI" id="CHEBI:90725"/>
        <dbReference type="ChEBI" id="CHEBI:90736"/>
        <dbReference type="EC" id="2.3.1.199"/>
    </reaction>
</comment>
<gene>
    <name evidence="11" type="ORF">EOD39_2136</name>
</gene>
<comment type="caution">
    <text evidence="11">The sequence shown here is derived from an EMBL/GenBank/DDBJ whole genome shotgun (WGS) entry which is preliminary data.</text>
</comment>
<dbReference type="PROSITE" id="PS01188">
    <property type="entry name" value="ELO"/>
    <property type="match status" value="1"/>
</dbReference>
<keyword evidence="6 10" id="KW-1133">Transmembrane helix</keyword>
<keyword evidence="12" id="KW-1185">Reference proteome</keyword>
<comment type="similarity">
    <text evidence="10">Belongs to the ELO family.</text>
</comment>
<dbReference type="Pfam" id="PF01151">
    <property type="entry name" value="ELO"/>
    <property type="match status" value="1"/>
</dbReference>
<dbReference type="PROSITE" id="PS51257">
    <property type="entry name" value="PROKAR_LIPOPROTEIN"/>
    <property type="match status" value="1"/>
</dbReference>
<name>A0A444U3Y2_ACIRT</name>
<evidence type="ECO:0000256" key="2">
    <source>
        <dbReference type="ARBA" id="ARBA00022516"/>
    </source>
</evidence>
<proteinExistence type="inferred from homology"/>
<evidence type="ECO:0000256" key="5">
    <source>
        <dbReference type="ARBA" id="ARBA00022832"/>
    </source>
</evidence>
<evidence type="ECO:0000256" key="10">
    <source>
        <dbReference type="RuleBase" id="RU361115"/>
    </source>
</evidence>
<accession>A0A444U3Y2</accession>
<feature type="transmembrane region" description="Helical" evidence="10">
    <location>
        <begin position="357"/>
        <end position="384"/>
    </location>
</feature>
<evidence type="ECO:0000256" key="9">
    <source>
        <dbReference type="ARBA" id="ARBA00023160"/>
    </source>
</evidence>
<dbReference type="InterPro" id="IPR030457">
    <property type="entry name" value="ELO_CS"/>
</dbReference>
<feature type="transmembrane region" description="Helical" evidence="10">
    <location>
        <begin position="291"/>
        <end position="309"/>
    </location>
</feature>
<reference evidence="11 12" key="1">
    <citation type="submission" date="2019-01" db="EMBL/GenBank/DDBJ databases">
        <title>Draft Genome and Complete Hox-Cluster Characterization of the Sterlet Sturgeon (Acipenser ruthenus).</title>
        <authorList>
            <person name="Wei Q."/>
        </authorList>
    </citation>
    <scope>NUCLEOTIDE SEQUENCE [LARGE SCALE GENOMIC DNA]</scope>
    <source>
        <strain evidence="11">WHYD16114868_AA</strain>
        <tissue evidence="11">Blood</tissue>
    </source>
</reference>
<evidence type="ECO:0000256" key="3">
    <source>
        <dbReference type="ARBA" id="ARBA00022679"/>
    </source>
</evidence>
<keyword evidence="8 10" id="KW-0472">Membrane</keyword>
<organism evidence="11 12">
    <name type="scientific">Acipenser ruthenus</name>
    <name type="common">Sterlet sturgeon</name>
    <dbReference type="NCBI Taxonomy" id="7906"/>
    <lineage>
        <taxon>Eukaryota</taxon>
        <taxon>Metazoa</taxon>
        <taxon>Chordata</taxon>
        <taxon>Craniata</taxon>
        <taxon>Vertebrata</taxon>
        <taxon>Euteleostomi</taxon>
        <taxon>Actinopterygii</taxon>
        <taxon>Chondrostei</taxon>
        <taxon>Acipenseriformes</taxon>
        <taxon>Acipenseridae</taxon>
        <taxon>Acipenser</taxon>
    </lineage>
</organism>
<keyword evidence="7 10" id="KW-0443">Lipid metabolism</keyword>
<evidence type="ECO:0000256" key="4">
    <source>
        <dbReference type="ARBA" id="ARBA00022692"/>
    </source>
</evidence>
<dbReference type="GO" id="GO:0034625">
    <property type="term" value="P:fatty acid elongation, monounsaturated fatty acid"/>
    <property type="evidence" value="ECO:0007669"/>
    <property type="project" value="TreeGrafter"/>
</dbReference>
<dbReference type="GO" id="GO:0042761">
    <property type="term" value="P:very long-chain fatty acid biosynthetic process"/>
    <property type="evidence" value="ECO:0007669"/>
    <property type="project" value="TreeGrafter"/>
</dbReference>
<dbReference type="GO" id="GO:0005789">
    <property type="term" value="C:endoplasmic reticulum membrane"/>
    <property type="evidence" value="ECO:0007669"/>
    <property type="project" value="TreeGrafter"/>
</dbReference>
<dbReference type="InterPro" id="IPR002076">
    <property type="entry name" value="ELO_fam"/>
</dbReference>
<dbReference type="EMBL" id="SCEB01215392">
    <property type="protein sequence ID" value="RXM29851.1"/>
    <property type="molecule type" value="Genomic_DNA"/>
</dbReference>
<feature type="transmembrane region" description="Helical" evidence="10">
    <location>
        <begin position="217"/>
        <end position="235"/>
    </location>
</feature>
<feature type="transmembrane region" description="Helical" evidence="10">
    <location>
        <begin position="315"/>
        <end position="336"/>
    </location>
</feature>
<evidence type="ECO:0000313" key="11">
    <source>
        <dbReference type="EMBL" id="RXM29851.1"/>
    </source>
</evidence>
<keyword evidence="4 10" id="KW-0812">Transmembrane</keyword>
<keyword evidence="9 10" id="KW-0275">Fatty acid biosynthesis</keyword>
<dbReference type="GO" id="GO:0030148">
    <property type="term" value="P:sphingolipid biosynthetic process"/>
    <property type="evidence" value="ECO:0007669"/>
    <property type="project" value="TreeGrafter"/>
</dbReference>
<sequence>MEKLNCRELLAEQSGWSAILAATACCTGAVFCFVKWKHSRKIHTKIQKAVARREQSKLDVENAVLQFRKQYVNGLVVDRQWDMNEVPQGDHFNSSTEKYALDISAPLSKDSYFTKKIKIDTKLLSESLSHLQGNKVSLPKSFNMAADEDLAILNLQQVNVTDMPIIKVQDPRLNVYPMMQSPTLMTSILVGYVIFVLKVGPRFMANRKPYDLKGVMVVYNFFLVAFSIFIVYEFLMSGWATDYTWKCDPVDFSNSPQGLRMVRVAWFFLFSKFIELLDTVFFVLRKKNGQVTFLHVFHHSVMPWTWWWGVKFGPGGIGSFHAMVNSVVHVIMYFYYGLSAAGPRFQKYLWWKKYMTAIQLFPLFVHLVWIYGTFFFVLFSNFWYQSYTKGKRLPKTLDNDGGKGAIVANGKHVENGRSHLENGSAHNGKMKAN</sequence>
<evidence type="ECO:0000313" key="12">
    <source>
        <dbReference type="Proteomes" id="UP000289886"/>
    </source>
</evidence>
<keyword evidence="2 10" id="KW-0444">Lipid biosynthesis</keyword>
<keyword evidence="3 10" id="KW-0808">Transferase</keyword>
<evidence type="ECO:0000256" key="7">
    <source>
        <dbReference type="ARBA" id="ARBA00023098"/>
    </source>
</evidence>
<comment type="subcellular location">
    <subcellularLocation>
        <location evidence="1">Membrane</location>
        <topology evidence="1">Multi-pass membrane protein</topology>
    </subcellularLocation>
</comment>
<evidence type="ECO:0000256" key="6">
    <source>
        <dbReference type="ARBA" id="ARBA00022989"/>
    </source>
</evidence>
<protein>
    <recommendedName>
        <fullName evidence="10">Elongation of very long chain fatty acids protein</fullName>
        <ecNumber evidence="10">2.3.1.199</ecNumber>
    </recommendedName>
    <alternativeName>
        <fullName evidence="10">Very-long-chain 3-oxoacyl-CoA synthase</fullName>
    </alternativeName>
</protein>
<dbReference type="GO" id="GO:0009922">
    <property type="term" value="F:fatty acid elongase activity"/>
    <property type="evidence" value="ECO:0007669"/>
    <property type="project" value="UniProtKB-EC"/>
</dbReference>
<dbReference type="EC" id="2.3.1.199" evidence="10"/>
<dbReference type="PANTHER" id="PTHR11157:SF19">
    <property type="entry name" value="ELONGATION OF VERY LONG CHAIN FATTY ACIDS PROTEIN 1"/>
    <property type="match status" value="1"/>
</dbReference>
<feature type="transmembrane region" description="Helical" evidence="10">
    <location>
        <begin position="264"/>
        <end position="284"/>
    </location>
</feature>
<dbReference type="GO" id="GO:0019367">
    <property type="term" value="P:fatty acid elongation, saturated fatty acid"/>
    <property type="evidence" value="ECO:0007669"/>
    <property type="project" value="TreeGrafter"/>
</dbReference>
<dbReference type="PANTHER" id="PTHR11157">
    <property type="entry name" value="FATTY ACID ACYL TRANSFERASE-RELATED"/>
    <property type="match status" value="1"/>
</dbReference>
<feature type="transmembrane region" description="Helical" evidence="10">
    <location>
        <begin position="15"/>
        <end position="36"/>
    </location>
</feature>